<feature type="binding site" evidence="6">
    <location>
        <begin position="127"/>
        <end position="134"/>
    </location>
    <ligand>
        <name>ATP</name>
        <dbReference type="ChEBI" id="CHEBI:30616"/>
    </ligand>
</feature>
<dbReference type="GO" id="GO:0051231">
    <property type="term" value="P:spindle elongation"/>
    <property type="evidence" value="ECO:0007669"/>
    <property type="project" value="TreeGrafter"/>
</dbReference>
<dbReference type="GO" id="GO:0005524">
    <property type="term" value="F:ATP binding"/>
    <property type="evidence" value="ECO:0007669"/>
    <property type="project" value="UniProtKB-UniRule"/>
</dbReference>
<keyword evidence="2" id="KW-0963">Cytoplasm</keyword>
<keyword evidence="5" id="KW-0175">Coiled coil</keyword>
<evidence type="ECO:0000256" key="4">
    <source>
        <dbReference type="ARBA" id="ARBA00022840"/>
    </source>
</evidence>
<dbReference type="VEuPathDB" id="TriTrypDB:TRSC58_03704"/>
<accession>A0A061J2R7</accession>
<evidence type="ECO:0000259" key="8">
    <source>
        <dbReference type="PROSITE" id="PS50067"/>
    </source>
</evidence>
<dbReference type="PANTHER" id="PTHR47969">
    <property type="entry name" value="CHROMOSOME-ASSOCIATED KINESIN KIF4A-RELATED"/>
    <property type="match status" value="1"/>
</dbReference>
<dbReference type="GO" id="GO:0005737">
    <property type="term" value="C:cytoplasm"/>
    <property type="evidence" value="ECO:0007669"/>
    <property type="project" value="UniProtKB-SubCell"/>
</dbReference>
<dbReference type="PROSITE" id="PS50067">
    <property type="entry name" value="KINESIN_MOTOR_2"/>
    <property type="match status" value="1"/>
</dbReference>
<keyword evidence="3 6" id="KW-0547">Nucleotide-binding</keyword>
<dbReference type="InterPro" id="IPR036961">
    <property type="entry name" value="Kinesin_motor_dom_sf"/>
</dbReference>
<comment type="similarity">
    <text evidence="6">Belongs to the TRAFAC class myosin-kinesin ATPase superfamily. Kinesin family.</text>
</comment>
<evidence type="ECO:0000313" key="10">
    <source>
        <dbReference type="Proteomes" id="UP000031737"/>
    </source>
</evidence>
<dbReference type="PRINTS" id="PR00380">
    <property type="entry name" value="KINESINHEAVY"/>
</dbReference>
<feature type="domain" description="Kinesin motor" evidence="8">
    <location>
        <begin position="50"/>
        <end position="291"/>
    </location>
</feature>
<comment type="caution">
    <text evidence="9">The sequence shown here is derived from an EMBL/GenBank/DDBJ whole genome shotgun (WGS) entry which is preliminary data.</text>
</comment>
<keyword evidence="4 6" id="KW-0067">ATP-binding</keyword>
<sequence length="291" mass="32089">MADQSVVAAPVEDTVQQAADLPKPPEADDVKERKKALDKSTEEPSQKLNRCLVYCRLRPANKTDFRGGGSNLVSVEGKDIALKSERRYAFDGTFDQDSTQEQIFDSVAVPCIDHAFNGFCSALMCYGQTGTGKSYTMCNTTSGTEGIIPRAAQYIFEKLETSSGRNYEIVGRFVQIYRDNLGDLMVGSGKERVEIRFDEDEGITLMGCTSRLLSTPQEFMQFYRAGNERRVVTATAMNPESSRGHTALMINIASEDPNDPAGRKMRGKITLLTWRVTSALVRPVSPATIPS</sequence>
<dbReference type="InterPro" id="IPR027417">
    <property type="entry name" value="P-loop_NTPase"/>
</dbReference>
<dbReference type="Pfam" id="PF00225">
    <property type="entry name" value="Kinesin"/>
    <property type="match status" value="1"/>
</dbReference>
<keyword evidence="10" id="KW-1185">Reference proteome</keyword>
<dbReference type="InterPro" id="IPR027640">
    <property type="entry name" value="Kinesin-like_fam"/>
</dbReference>
<dbReference type="EMBL" id="AUPL01003704">
    <property type="protein sequence ID" value="ESL08590.1"/>
    <property type="molecule type" value="Genomic_DNA"/>
</dbReference>
<organism evidence="9 10">
    <name type="scientific">Trypanosoma rangeli SC58</name>
    <dbReference type="NCBI Taxonomy" id="429131"/>
    <lineage>
        <taxon>Eukaryota</taxon>
        <taxon>Discoba</taxon>
        <taxon>Euglenozoa</taxon>
        <taxon>Kinetoplastea</taxon>
        <taxon>Metakinetoplastina</taxon>
        <taxon>Trypanosomatida</taxon>
        <taxon>Trypanosomatidae</taxon>
        <taxon>Trypanosoma</taxon>
        <taxon>Herpetosoma</taxon>
    </lineage>
</organism>
<feature type="compositionally biased region" description="Basic and acidic residues" evidence="7">
    <location>
        <begin position="23"/>
        <end position="43"/>
    </location>
</feature>
<dbReference type="Gene3D" id="3.40.850.10">
    <property type="entry name" value="Kinesin motor domain"/>
    <property type="match status" value="1"/>
</dbReference>
<comment type="subcellular location">
    <subcellularLocation>
        <location evidence="1">Cytoplasm</location>
    </subcellularLocation>
</comment>
<dbReference type="PANTHER" id="PTHR47969:SF15">
    <property type="entry name" value="CHROMOSOME-ASSOCIATED KINESIN KIF4A-RELATED"/>
    <property type="match status" value="1"/>
</dbReference>
<dbReference type="GO" id="GO:0007018">
    <property type="term" value="P:microtubule-based movement"/>
    <property type="evidence" value="ECO:0007669"/>
    <property type="project" value="InterPro"/>
</dbReference>
<dbReference type="SMART" id="SM00129">
    <property type="entry name" value="KISc"/>
    <property type="match status" value="1"/>
</dbReference>
<dbReference type="GO" id="GO:0008017">
    <property type="term" value="F:microtubule binding"/>
    <property type="evidence" value="ECO:0007669"/>
    <property type="project" value="InterPro"/>
</dbReference>
<dbReference type="Proteomes" id="UP000031737">
    <property type="component" value="Unassembled WGS sequence"/>
</dbReference>
<dbReference type="GO" id="GO:0007052">
    <property type="term" value="P:mitotic spindle organization"/>
    <property type="evidence" value="ECO:0007669"/>
    <property type="project" value="TreeGrafter"/>
</dbReference>
<evidence type="ECO:0000313" key="9">
    <source>
        <dbReference type="EMBL" id="ESL08590.1"/>
    </source>
</evidence>
<evidence type="ECO:0000256" key="5">
    <source>
        <dbReference type="ARBA" id="ARBA00023054"/>
    </source>
</evidence>
<evidence type="ECO:0000256" key="7">
    <source>
        <dbReference type="SAM" id="MobiDB-lite"/>
    </source>
</evidence>
<evidence type="ECO:0000256" key="3">
    <source>
        <dbReference type="ARBA" id="ARBA00022741"/>
    </source>
</evidence>
<evidence type="ECO:0000256" key="1">
    <source>
        <dbReference type="ARBA" id="ARBA00004496"/>
    </source>
</evidence>
<proteinExistence type="inferred from homology"/>
<dbReference type="SUPFAM" id="SSF52540">
    <property type="entry name" value="P-loop containing nucleoside triphosphate hydrolases"/>
    <property type="match status" value="1"/>
</dbReference>
<dbReference type="AlphaFoldDB" id="A0A061J2R7"/>
<dbReference type="InterPro" id="IPR001752">
    <property type="entry name" value="Kinesin_motor_dom"/>
</dbReference>
<dbReference type="GO" id="GO:0005875">
    <property type="term" value="C:microtubule associated complex"/>
    <property type="evidence" value="ECO:0007669"/>
    <property type="project" value="TreeGrafter"/>
</dbReference>
<reference evidence="9 10" key="1">
    <citation type="submission" date="2013-07" db="EMBL/GenBank/DDBJ databases">
        <authorList>
            <person name="Stoco P.H."/>
            <person name="Wagner G."/>
            <person name="Gerber A."/>
            <person name="Zaha A."/>
            <person name="Thompson C."/>
            <person name="Bartholomeu D.C."/>
            <person name="Luckemeyer D.D."/>
            <person name="Bahia D."/>
            <person name="Loreto E."/>
            <person name="Prestes E.B."/>
            <person name="Lima F.M."/>
            <person name="Rodrigues-Luiz G."/>
            <person name="Vallejo G.A."/>
            <person name="Filho J.F."/>
            <person name="Monteiro K.M."/>
            <person name="Tyler K.M."/>
            <person name="de Almeida L.G."/>
            <person name="Ortiz M.F."/>
            <person name="Siervo M.A."/>
            <person name="de Moraes M.H."/>
            <person name="Cunha O.L."/>
            <person name="Mendonca-Neto R."/>
            <person name="Silva R."/>
            <person name="Teixeira S.M."/>
            <person name="Murta S.M."/>
            <person name="Sincero T.C."/>
            <person name="Mendes T.A."/>
            <person name="Urmenyi T.P."/>
            <person name="Silva V.G."/>
            <person name="da Rocha W.D."/>
            <person name="Andersson B."/>
            <person name="Romanha A.J."/>
            <person name="Steindel M."/>
            <person name="de Vasconcelos A.T."/>
            <person name="Grisard E.C."/>
        </authorList>
    </citation>
    <scope>NUCLEOTIDE SEQUENCE [LARGE SCALE GENOMIC DNA]</scope>
    <source>
        <strain evidence="9 10">SC58</strain>
    </source>
</reference>
<dbReference type="GO" id="GO:0003777">
    <property type="term" value="F:microtubule motor activity"/>
    <property type="evidence" value="ECO:0007669"/>
    <property type="project" value="InterPro"/>
</dbReference>
<evidence type="ECO:0000256" key="2">
    <source>
        <dbReference type="ARBA" id="ARBA00022490"/>
    </source>
</evidence>
<keyword evidence="6" id="KW-0505">Motor protein</keyword>
<name>A0A061J2R7_TRYRA</name>
<evidence type="ECO:0000256" key="6">
    <source>
        <dbReference type="PROSITE-ProRule" id="PRU00283"/>
    </source>
</evidence>
<gene>
    <name evidence="9" type="ORF">TRSC58_03704</name>
</gene>
<dbReference type="OrthoDB" id="3176171at2759"/>
<protein>
    <submittedName>
        <fullName evidence="9">Kinesin</fullName>
    </submittedName>
</protein>
<feature type="region of interest" description="Disordered" evidence="7">
    <location>
        <begin position="1"/>
        <end position="43"/>
    </location>
</feature>